<evidence type="ECO:0000313" key="2">
    <source>
        <dbReference type="Proteomes" id="UP001172142"/>
    </source>
</evidence>
<reference evidence="1 2" key="1">
    <citation type="submission" date="2023-07" db="EMBL/GenBank/DDBJ databases">
        <title>Novel species in genus Planococcus.</title>
        <authorList>
            <person name="Ning S."/>
        </authorList>
    </citation>
    <scope>NUCLEOTIDE SEQUENCE [LARGE SCALE GENOMIC DNA]</scope>
    <source>
        <strain evidence="1 2">N017</strain>
    </source>
</reference>
<proteinExistence type="predicted"/>
<evidence type="ECO:0000313" key="1">
    <source>
        <dbReference type="EMBL" id="MDN7247037.1"/>
    </source>
</evidence>
<dbReference type="RefSeq" id="WP_300989177.1">
    <property type="nucleotide sequence ID" value="NZ_CP129235.1"/>
</dbReference>
<gene>
    <name evidence="1" type="ORF">QWY13_16275</name>
</gene>
<protein>
    <submittedName>
        <fullName evidence="1">Uncharacterized protein</fullName>
    </submittedName>
</protein>
<name>A0ABT8NGN2_9BACL</name>
<organism evidence="1 2">
    <name type="scientific">Planococcus shenhongbingii</name>
    <dbReference type="NCBI Taxonomy" id="3058398"/>
    <lineage>
        <taxon>Bacteria</taxon>
        <taxon>Bacillati</taxon>
        <taxon>Bacillota</taxon>
        <taxon>Bacilli</taxon>
        <taxon>Bacillales</taxon>
        <taxon>Caryophanaceae</taxon>
        <taxon>Planococcus</taxon>
    </lineage>
</organism>
<keyword evidence="2" id="KW-1185">Reference proteome</keyword>
<dbReference type="EMBL" id="JAUJWU010000005">
    <property type="protein sequence ID" value="MDN7247037.1"/>
    <property type="molecule type" value="Genomic_DNA"/>
</dbReference>
<comment type="caution">
    <text evidence="1">The sequence shown here is derived from an EMBL/GenBank/DDBJ whole genome shotgun (WGS) entry which is preliminary data.</text>
</comment>
<sequence length="51" mass="6124">MNAVIREEKRVNGQTTSYLQMYQEFIKGYKQYKEERVNQYTKAAKAESDEK</sequence>
<dbReference type="Proteomes" id="UP001172142">
    <property type="component" value="Unassembled WGS sequence"/>
</dbReference>
<accession>A0ABT8NGN2</accession>